<dbReference type="AlphaFoldDB" id="A0A250IS21"/>
<evidence type="ECO:0000256" key="1">
    <source>
        <dbReference type="SAM" id="MobiDB-lite"/>
    </source>
</evidence>
<gene>
    <name evidence="2" type="ORF">MEBOL_007234</name>
</gene>
<keyword evidence="3" id="KW-1185">Reference proteome</keyword>
<evidence type="ECO:0000313" key="3">
    <source>
        <dbReference type="Proteomes" id="UP000217289"/>
    </source>
</evidence>
<protein>
    <submittedName>
        <fullName evidence="2">Uncharacterized protein</fullName>
    </submittedName>
</protein>
<dbReference type="RefSeq" id="WP_095981727.1">
    <property type="nucleotide sequence ID" value="NZ_CP022163.1"/>
</dbReference>
<dbReference type="Proteomes" id="UP000217289">
    <property type="component" value="Chromosome"/>
</dbReference>
<evidence type="ECO:0000313" key="2">
    <source>
        <dbReference type="EMBL" id="ATB33736.1"/>
    </source>
</evidence>
<feature type="region of interest" description="Disordered" evidence="1">
    <location>
        <begin position="78"/>
        <end position="97"/>
    </location>
</feature>
<accession>A0A250IS21</accession>
<reference evidence="2 3" key="1">
    <citation type="submission" date="2017-06" db="EMBL/GenBank/DDBJ databases">
        <authorList>
            <person name="Kim H.J."/>
            <person name="Triplett B.A."/>
        </authorList>
    </citation>
    <scope>NUCLEOTIDE SEQUENCE [LARGE SCALE GENOMIC DNA]</scope>
    <source>
        <strain evidence="2 3">DSM 14713</strain>
    </source>
</reference>
<dbReference type="EMBL" id="CP022163">
    <property type="protein sequence ID" value="ATB33736.1"/>
    <property type="molecule type" value="Genomic_DNA"/>
</dbReference>
<organism evidence="2 3">
    <name type="scientific">Melittangium boletus DSM 14713</name>
    <dbReference type="NCBI Taxonomy" id="1294270"/>
    <lineage>
        <taxon>Bacteria</taxon>
        <taxon>Pseudomonadati</taxon>
        <taxon>Myxococcota</taxon>
        <taxon>Myxococcia</taxon>
        <taxon>Myxococcales</taxon>
        <taxon>Cystobacterineae</taxon>
        <taxon>Archangiaceae</taxon>
        <taxon>Melittangium</taxon>
    </lineage>
</organism>
<proteinExistence type="predicted"/>
<name>A0A250IS21_9BACT</name>
<dbReference type="KEGG" id="mbd:MEBOL_007234"/>
<sequence length="97" mass="10579">MLRLVFLLLVCVLGFMLSGLPRVLAADDCARACLEHEEPGGDEDCQACLCARPVWGAPPLVLAPPEVLPRPMDFALEREGVPRDGSPREVFRPPRSA</sequence>